<dbReference type="PANTHER" id="PTHR37984">
    <property type="entry name" value="PROTEIN CBG26694"/>
    <property type="match status" value="1"/>
</dbReference>
<dbReference type="Gene3D" id="3.30.420.10">
    <property type="entry name" value="Ribonuclease H-like superfamily/Ribonuclease H"/>
    <property type="match status" value="1"/>
</dbReference>
<reference evidence="1 2" key="1">
    <citation type="journal article" date="2014" name="Nat. Genet.">
        <title>Genome and transcriptome of the porcine whipworm Trichuris suis.</title>
        <authorList>
            <person name="Jex A.R."/>
            <person name="Nejsum P."/>
            <person name="Schwarz E.M."/>
            <person name="Hu L."/>
            <person name="Young N.D."/>
            <person name="Hall R.S."/>
            <person name="Korhonen P.K."/>
            <person name="Liao S."/>
            <person name="Thamsborg S."/>
            <person name="Xia J."/>
            <person name="Xu P."/>
            <person name="Wang S."/>
            <person name="Scheerlinck J.P."/>
            <person name="Hofmann A."/>
            <person name="Sternberg P.W."/>
            <person name="Wang J."/>
            <person name="Gasser R.B."/>
        </authorList>
    </citation>
    <scope>NUCLEOTIDE SEQUENCE [LARGE SCALE GENOMIC DNA]</scope>
    <source>
        <strain evidence="1">DCEP-RM93M</strain>
    </source>
</reference>
<dbReference type="AlphaFoldDB" id="A0A085M6I9"/>
<evidence type="ECO:0000313" key="1">
    <source>
        <dbReference type="EMBL" id="KFD52835.1"/>
    </source>
</evidence>
<dbReference type="InterPro" id="IPR036397">
    <property type="entry name" value="RNaseH_sf"/>
</dbReference>
<dbReference type="InterPro" id="IPR050951">
    <property type="entry name" value="Retrovirus_Pol_polyprotein"/>
</dbReference>
<sequence length="95" mass="10947">MGSRQVIYCLSRLFATHELPEVLVSDNGPSFDSKQFRTFCSANRTKFLRIPPYHPASRLWHASDHTAITTMKRLRVSDDVFDTIVVVCGRLYPHH</sequence>
<dbReference type="SUPFAM" id="SSF53098">
    <property type="entry name" value="Ribonuclease H-like"/>
    <property type="match status" value="1"/>
</dbReference>
<dbReference type="Proteomes" id="UP000030764">
    <property type="component" value="Unassembled WGS sequence"/>
</dbReference>
<dbReference type="InterPro" id="IPR012337">
    <property type="entry name" value="RNaseH-like_sf"/>
</dbReference>
<accession>A0A085M6I9</accession>
<protein>
    <recommendedName>
        <fullName evidence="3">Integrase catalytic domain-containing protein</fullName>
    </recommendedName>
</protein>
<dbReference type="EMBL" id="KL363223">
    <property type="protein sequence ID" value="KFD52835.1"/>
    <property type="molecule type" value="Genomic_DNA"/>
</dbReference>
<organism evidence="1 2">
    <name type="scientific">Trichuris suis</name>
    <name type="common">pig whipworm</name>
    <dbReference type="NCBI Taxonomy" id="68888"/>
    <lineage>
        <taxon>Eukaryota</taxon>
        <taxon>Metazoa</taxon>
        <taxon>Ecdysozoa</taxon>
        <taxon>Nematoda</taxon>
        <taxon>Enoplea</taxon>
        <taxon>Dorylaimia</taxon>
        <taxon>Trichinellida</taxon>
        <taxon>Trichuridae</taxon>
        <taxon>Trichuris</taxon>
    </lineage>
</organism>
<evidence type="ECO:0000313" key="2">
    <source>
        <dbReference type="Proteomes" id="UP000030764"/>
    </source>
</evidence>
<proteinExistence type="predicted"/>
<keyword evidence="2" id="KW-1185">Reference proteome</keyword>
<gene>
    <name evidence="1" type="ORF">M513_06326</name>
</gene>
<evidence type="ECO:0008006" key="3">
    <source>
        <dbReference type="Google" id="ProtNLM"/>
    </source>
</evidence>
<dbReference type="PANTHER" id="PTHR37984:SF13">
    <property type="entry name" value="RIBONUCLEASE H"/>
    <property type="match status" value="1"/>
</dbReference>
<name>A0A085M6I9_9BILA</name>
<dbReference type="GO" id="GO:0003676">
    <property type="term" value="F:nucleic acid binding"/>
    <property type="evidence" value="ECO:0007669"/>
    <property type="project" value="InterPro"/>
</dbReference>